<dbReference type="EMBL" id="GU071102">
    <property type="protein sequence ID" value="ADP00140.1"/>
    <property type="molecule type" value="Genomic_DNA"/>
</dbReference>
<evidence type="ECO:0000313" key="1">
    <source>
        <dbReference type="EMBL" id="ADP00140.1"/>
    </source>
</evidence>
<proteinExistence type="predicted"/>
<dbReference type="Proteomes" id="UP000006531">
    <property type="component" value="Segment"/>
</dbReference>
<evidence type="ECO:0000313" key="2">
    <source>
        <dbReference type="Proteomes" id="UP000006531"/>
    </source>
</evidence>
<gene>
    <name evidence="1" type="ORF">CYIG_00067</name>
</gene>
<sequence length="206" mass="22942">MCGAAAIGAVAGVGQAIAGYQAEVAGQKARNKAKLKNFERQNVQYLTDVMLDNAQYKQDQISEDVKQDQLYQNMINQWRDNDRQLDEIFAKGNFKMERAIREMYQNDYAGTQTGATAARLAGKSTKEMGFKKAEYVHEMLMAEKTAYDSKDRARDKAMWDSWDMYEKVRYAPIHGHAPVAPLLEAKPSPLGAIFGAVGSIAGGFED</sequence>
<protein>
    <submittedName>
        <fullName evidence="1">Predicted protein</fullName>
    </submittedName>
</protein>
<dbReference type="GeneID" id="11538118"/>
<dbReference type="KEGG" id="vg:11538118"/>
<reference evidence="1 2" key="1">
    <citation type="submission" date="2009-10" db="EMBL/GenBank/DDBJ databases">
        <title>The Genome Sequence of Cyanophage NATL1A-7.</title>
        <authorList>
            <consortium name="The Broad Institute Genome Sequencing Platform"/>
            <person name="Henn M.R."/>
            <person name="Sullivan M.S."/>
            <person name="Osburne M.S."/>
            <person name="Levin J."/>
            <person name="Malboeuf C."/>
            <person name="Casali M."/>
            <person name="Russ C."/>
            <person name="Lennon N."/>
            <person name="Erlich R."/>
            <person name="Young S.K."/>
            <person name="Koehrsen M."/>
            <person name="Yandava C."/>
            <person name="Zeng Q."/>
            <person name="Alvarado L."/>
            <person name="Anderson S."/>
            <person name="Berlin A."/>
            <person name="Borenstein D."/>
            <person name="Chen Z."/>
            <person name="Engels R."/>
            <person name="Freedman E."/>
            <person name="Gellesch M."/>
            <person name="Goldberg J."/>
            <person name="Green L."/>
            <person name="Griggs A."/>
            <person name="Gujja S."/>
            <person name="Heiman D."/>
            <person name="Hepburn T."/>
            <person name="Howarth C."/>
            <person name="Jen D."/>
            <person name="Larson L."/>
            <person name="Lewis B."/>
            <person name="Mehta T."/>
            <person name="Park D."/>
            <person name="Pearson M."/>
            <person name="Roberts A."/>
            <person name="Ryan E."/>
            <person name="Saif S."/>
            <person name="Shea T."/>
            <person name="Shenoy N."/>
            <person name="Sisk P."/>
            <person name="Stolte C."/>
            <person name="Sykes S."/>
            <person name="Walk T."/>
            <person name="White J."/>
            <person name="Yu Q."/>
            <person name="Coleman M.L."/>
            <person name="Huang K.H."/>
            <person name="Weigele P.R."/>
            <person name="DeFrancesco A.S."/>
            <person name="Kern S.E."/>
            <person name="Thompson L.R."/>
            <person name="Fu R."/>
            <person name="Hombeck B."/>
            <person name="Chisholm S.W."/>
            <person name="Haas B."/>
            <person name="Nusbaum C."/>
            <person name="Galagan J."/>
            <person name="Birren B."/>
        </authorList>
    </citation>
    <scope>NUCLEOTIDE SEQUENCE [LARGE SCALE GENOMIC DNA]</scope>
    <source>
        <strain evidence="1">NATL1A-7</strain>
    </source>
</reference>
<organism evidence="1 2">
    <name type="scientific">Cyanophage NATL1A-7</name>
    <dbReference type="NCBI Taxonomy" id="445693"/>
    <lineage>
        <taxon>Viruses</taxon>
        <taxon>Duplodnaviria</taxon>
        <taxon>Heunggongvirae</taxon>
        <taxon>Uroviricota</taxon>
        <taxon>Caudoviricetes</taxon>
        <taxon>Autographivirales</taxon>
        <taxon>Sechaudvirinae</taxon>
        <taxon>Cheungvirus</taxon>
        <taxon>Cheungvirus NATL1A7</taxon>
    </lineage>
</organism>
<accession>E3SND6</accession>
<dbReference type="RefSeq" id="YP_005087512.1">
    <property type="nucleotide sequence ID" value="NC_016658.1"/>
</dbReference>
<keyword evidence="2" id="KW-1185">Reference proteome</keyword>
<name>E3SND6_9CAUD</name>